<reference evidence="7 8" key="1">
    <citation type="submission" date="2018-04" db="EMBL/GenBank/DDBJ databases">
        <title>The genome of golden apple snail Pomacea canaliculata provides insight into stress tolerance and invasive adaptation.</title>
        <authorList>
            <person name="Liu C."/>
            <person name="Liu B."/>
            <person name="Ren Y."/>
            <person name="Zhang Y."/>
            <person name="Wang H."/>
            <person name="Li S."/>
            <person name="Jiang F."/>
            <person name="Yin L."/>
            <person name="Zhang G."/>
            <person name="Qian W."/>
            <person name="Fan W."/>
        </authorList>
    </citation>
    <scope>NUCLEOTIDE SEQUENCE [LARGE SCALE GENOMIC DNA]</scope>
    <source>
        <strain evidence="7">SZHN2017</strain>
        <tissue evidence="7">Muscle</tissue>
    </source>
</reference>
<protein>
    <recommendedName>
        <fullName evidence="9">Alpha-2-macroglobulin bait region domain-containing protein</fullName>
    </recommendedName>
</protein>
<dbReference type="AlphaFoldDB" id="A0A2T7PNJ9"/>
<dbReference type="InterPro" id="IPR013783">
    <property type="entry name" value="Ig-like_fold"/>
</dbReference>
<evidence type="ECO:0000259" key="4">
    <source>
        <dbReference type="Pfam" id="PF01835"/>
    </source>
</evidence>
<dbReference type="PANTHER" id="PTHR11412">
    <property type="entry name" value="MACROGLOBULIN / COMPLEMENT"/>
    <property type="match status" value="1"/>
</dbReference>
<dbReference type="Pfam" id="PF17789">
    <property type="entry name" value="MG4"/>
    <property type="match status" value="1"/>
</dbReference>
<dbReference type="Proteomes" id="UP000245119">
    <property type="component" value="Linkage Group LG3"/>
</dbReference>
<keyword evidence="1" id="KW-0732">Signal</keyword>
<dbReference type="GO" id="GO:0004866">
    <property type="term" value="F:endopeptidase inhibitor activity"/>
    <property type="evidence" value="ECO:0007669"/>
    <property type="project" value="InterPro"/>
</dbReference>
<keyword evidence="8" id="KW-1185">Reference proteome</keyword>
<dbReference type="Gene3D" id="2.60.40.1930">
    <property type="match status" value="2"/>
</dbReference>
<evidence type="ECO:0000313" key="7">
    <source>
        <dbReference type="EMBL" id="PVD35005.1"/>
    </source>
</evidence>
<evidence type="ECO:0000313" key="8">
    <source>
        <dbReference type="Proteomes" id="UP000245119"/>
    </source>
</evidence>
<evidence type="ECO:0000259" key="5">
    <source>
        <dbReference type="Pfam" id="PF17789"/>
    </source>
</evidence>
<keyword evidence="3" id="KW-0325">Glycoprotein</keyword>
<dbReference type="PANTHER" id="PTHR11412:SF136">
    <property type="entry name" value="CD109 ANTIGEN"/>
    <property type="match status" value="1"/>
</dbReference>
<dbReference type="FunFam" id="2.60.40.1930:FF:000001">
    <property type="entry name" value="CD109 isoform 3"/>
    <property type="match status" value="1"/>
</dbReference>
<dbReference type="STRING" id="400727.A0A2T7PNJ9"/>
<dbReference type="Gene3D" id="2.60.40.10">
    <property type="entry name" value="Immunoglobulins"/>
    <property type="match status" value="1"/>
</dbReference>
<feature type="domain" description="Macroglobulin" evidence="6">
    <location>
        <begin position="223"/>
        <end position="274"/>
    </location>
</feature>
<evidence type="ECO:0000259" key="6">
    <source>
        <dbReference type="Pfam" id="PF17791"/>
    </source>
</evidence>
<feature type="domain" description="Macroglobulin" evidence="5">
    <location>
        <begin position="348"/>
        <end position="443"/>
    </location>
</feature>
<dbReference type="OrthoDB" id="9998011at2759"/>
<dbReference type="InterPro" id="IPR041555">
    <property type="entry name" value="MG3"/>
</dbReference>
<gene>
    <name evidence="7" type="ORF">C0Q70_06286</name>
</gene>
<organism evidence="7 8">
    <name type="scientific">Pomacea canaliculata</name>
    <name type="common">Golden apple snail</name>
    <dbReference type="NCBI Taxonomy" id="400727"/>
    <lineage>
        <taxon>Eukaryota</taxon>
        <taxon>Metazoa</taxon>
        <taxon>Spiralia</taxon>
        <taxon>Lophotrochozoa</taxon>
        <taxon>Mollusca</taxon>
        <taxon>Gastropoda</taxon>
        <taxon>Caenogastropoda</taxon>
        <taxon>Architaenioglossa</taxon>
        <taxon>Ampullarioidea</taxon>
        <taxon>Ampullariidae</taxon>
        <taxon>Pomacea</taxon>
    </lineage>
</organism>
<keyword evidence="2" id="KW-0882">Thioester bond</keyword>
<evidence type="ECO:0000256" key="3">
    <source>
        <dbReference type="ARBA" id="ARBA00023180"/>
    </source>
</evidence>
<sequence>MCTVQWHLPADSATESYTGFNFTLGYESFVDRPVELHARIYEMVYDGAAGRYAYPTVVTATGSFVKGQPGLLDLPLPSNLRQGNYYWEMGCNDCDFLPSTNYNDYVVHTTKYYVSGGLNVAYDVTTILVQTDKAIYKPGQLVHYRVFAVYPDLRMYTGKFQIEVSDPNGNKIQRLSEVSGTQGVVEGSLGLADKPLFGDWTISVQIQTTTRSDSYSKKFSVQEYTLPRFEVNVDVPSYVLLTDEDVKGSVKATYTFGQPVKGMVELHVSSMAGLDYCGKEPPFMQIAFDIDGEAKFSVPRVDISRVVSTYDGSQIKITAIVKETLTDVKLQGSAVVTYRSTPYKVTILDNTPGVFKPGLPFSLFAKASMQDDSPVAGSTTMTIFTTAHYNIPADNSFLYGVSQFTGTYPLPVRTIDVPPSGVVKIDIDIPSNATSLDITVDFKGVKASKNINKMFSISNNYLQLTLLDNNLKSGQTARIQAKATEPVYRLWYQVSSRGIVYEATSVDAKGQHVLVTLELSSNKSEPHTALDVYLTADPDSMVYLLAVARVSTQ</sequence>
<evidence type="ECO:0000256" key="2">
    <source>
        <dbReference type="ARBA" id="ARBA00022966"/>
    </source>
</evidence>
<evidence type="ECO:0000256" key="1">
    <source>
        <dbReference type="ARBA" id="ARBA00022729"/>
    </source>
</evidence>
<dbReference type="Gene3D" id="2.60.40.1940">
    <property type="match status" value="1"/>
</dbReference>
<dbReference type="Pfam" id="PF01835">
    <property type="entry name" value="MG2"/>
    <property type="match status" value="1"/>
</dbReference>
<dbReference type="EMBL" id="PZQS01000003">
    <property type="protein sequence ID" value="PVD35005.1"/>
    <property type="molecule type" value="Genomic_DNA"/>
</dbReference>
<dbReference type="InterPro" id="IPR002890">
    <property type="entry name" value="MG2"/>
</dbReference>
<feature type="domain" description="Macroglobulin" evidence="4">
    <location>
        <begin position="128"/>
        <end position="221"/>
    </location>
</feature>
<dbReference type="InterPro" id="IPR050473">
    <property type="entry name" value="A2M/Complement_sys"/>
</dbReference>
<dbReference type="Pfam" id="PF17791">
    <property type="entry name" value="MG3"/>
    <property type="match status" value="1"/>
</dbReference>
<evidence type="ECO:0008006" key="9">
    <source>
        <dbReference type="Google" id="ProtNLM"/>
    </source>
</evidence>
<proteinExistence type="predicted"/>
<dbReference type="InterPro" id="IPR040839">
    <property type="entry name" value="MG4"/>
</dbReference>
<accession>A0A2T7PNJ9</accession>
<name>A0A2T7PNJ9_POMCA</name>
<comment type="caution">
    <text evidence="7">The sequence shown here is derived from an EMBL/GenBank/DDBJ whole genome shotgun (WGS) entry which is preliminary data.</text>
</comment>